<feature type="region of interest" description="Disordered" evidence="1">
    <location>
        <begin position="17"/>
        <end position="61"/>
    </location>
</feature>
<proteinExistence type="predicted"/>
<feature type="compositionally biased region" description="Polar residues" evidence="1">
    <location>
        <begin position="48"/>
        <end position="61"/>
    </location>
</feature>
<evidence type="ECO:0000313" key="3">
    <source>
        <dbReference type="Proteomes" id="UP000318422"/>
    </source>
</evidence>
<sequence>MSGYAALTRPTPALAAAVIGEPTRQTNLGGPLVDIAKRPQPSPAPSLSDKNSISSRTAWGM</sequence>
<comment type="caution">
    <text evidence="2">The sequence shown here is derived from an EMBL/GenBank/DDBJ whole genome shotgun (WGS) entry which is preliminary data.</text>
</comment>
<evidence type="ECO:0000313" key="2">
    <source>
        <dbReference type="EMBL" id="GEC93970.1"/>
    </source>
</evidence>
<dbReference type="AlphaFoldDB" id="A0A4Y4CTQ4"/>
<keyword evidence="3" id="KW-1185">Reference proteome</keyword>
<evidence type="ECO:0000256" key="1">
    <source>
        <dbReference type="SAM" id="MobiDB-lite"/>
    </source>
</evidence>
<protein>
    <submittedName>
        <fullName evidence="2">Uncharacterized protein</fullName>
    </submittedName>
</protein>
<dbReference type="EMBL" id="BJNV01000002">
    <property type="protein sequence ID" value="GEC93970.1"/>
    <property type="molecule type" value="Genomic_DNA"/>
</dbReference>
<name>A0A4Y4CTQ4_ZOORA</name>
<accession>A0A4Y4CTQ4</accession>
<dbReference type="Proteomes" id="UP000318422">
    <property type="component" value="Unassembled WGS sequence"/>
</dbReference>
<reference evidence="2 3" key="1">
    <citation type="submission" date="2019-06" db="EMBL/GenBank/DDBJ databases">
        <title>Whole genome shotgun sequence of Zoogloea ramigera NBRC 15342.</title>
        <authorList>
            <person name="Hosoyama A."/>
            <person name="Uohara A."/>
            <person name="Ohji S."/>
            <person name="Ichikawa N."/>
        </authorList>
    </citation>
    <scope>NUCLEOTIDE SEQUENCE [LARGE SCALE GENOMIC DNA]</scope>
    <source>
        <strain evidence="2 3">NBRC 15342</strain>
    </source>
</reference>
<organism evidence="2 3">
    <name type="scientific">Zoogloea ramigera</name>
    <dbReference type="NCBI Taxonomy" id="350"/>
    <lineage>
        <taxon>Bacteria</taxon>
        <taxon>Pseudomonadati</taxon>
        <taxon>Pseudomonadota</taxon>
        <taxon>Betaproteobacteria</taxon>
        <taxon>Rhodocyclales</taxon>
        <taxon>Zoogloeaceae</taxon>
        <taxon>Zoogloea</taxon>
    </lineage>
</organism>
<gene>
    <name evidence="2" type="ORF">ZRA01_00430</name>
</gene>